<evidence type="ECO:0000313" key="1">
    <source>
        <dbReference type="EMBL" id="KAJ9118577.1"/>
    </source>
</evidence>
<protein>
    <submittedName>
        <fullName evidence="1">Uncharacterized protein</fullName>
    </submittedName>
</protein>
<evidence type="ECO:0000313" key="2">
    <source>
        <dbReference type="Proteomes" id="UP001243375"/>
    </source>
</evidence>
<proteinExistence type="predicted"/>
<organism evidence="1 2">
    <name type="scientific">Naganishia vaughanmartiniae</name>
    <dbReference type="NCBI Taxonomy" id="1424756"/>
    <lineage>
        <taxon>Eukaryota</taxon>
        <taxon>Fungi</taxon>
        <taxon>Dikarya</taxon>
        <taxon>Basidiomycota</taxon>
        <taxon>Agaricomycotina</taxon>
        <taxon>Tremellomycetes</taxon>
        <taxon>Filobasidiales</taxon>
        <taxon>Filobasidiaceae</taxon>
        <taxon>Naganishia</taxon>
    </lineage>
</organism>
<name>A0ACC2X741_9TREE</name>
<gene>
    <name evidence="1" type="ORF">QFC22_003797</name>
</gene>
<sequence length="361" mass="39717">MTSSPPKTSIDLIDLERAQQLCRVLPTRTGESQVLPEWGDPLGKGHHLVYFWPKNENEQLGEDGSSTDYNAPYPYTRRMWAGGSFEWPASSGWQPDPAASAPEGIIIGSSIREQTSVDKIEEKGGMVFVHQRKEYSSDGGGGGPGRGRVLVKEIRMHVFRQAVKAGSTSEGVTQPLKPAKTPPTPAPPPSDLSFTYTPSLPLLFRFSALTFNAHRIHYDAAWAREKEGHSASPYGGPVVHGPLSALVGVEVVERWLRCSTKGREMAKNGGMRRFEYRATSPMYVDRRIEILGKLVPGEEEVLRLWTVQDGKVRDGAALTCSAQHGGVLEEDVECWSVFSHASTPVAQVTMRRKFGNKSKTS</sequence>
<dbReference type="Proteomes" id="UP001243375">
    <property type="component" value="Unassembled WGS sequence"/>
</dbReference>
<accession>A0ACC2X741</accession>
<keyword evidence="2" id="KW-1185">Reference proteome</keyword>
<dbReference type="EMBL" id="JASBWU010000010">
    <property type="protein sequence ID" value="KAJ9118577.1"/>
    <property type="molecule type" value="Genomic_DNA"/>
</dbReference>
<comment type="caution">
    <text evidence="1">The sequence shown here is derived from an EMBL/GenBank/DDBJ whole genome shotgun (WGS) entry which is preliminary data.</text>
</comment>
<reference evidence="1" key="1">
    <citation type="submission" date="2023-04" db="EMBL/GenBank/DDBJ databases">
        <title>Draft Genome sequencing of Naganishia species isolated from polar environments using Oxford Nanopore Technology.</title>
        <authorList>
            <person name="Leo P."/>
            <person name="Venkateswaran K."/>
        </authorList>
    </citation>
    <scope>NUCLEOTIDE SEQUENCE</scope>
    <source>
        <strain evidence="1">MNA-CCFEE 5425</strain>
    </source>
</reference>